<evidence type="ECO:0000256" key="1">
    <source>
        <dbReference type="SAM" id="Phobius"/>
    </source>
</evidence>
<evidence type="ECO:0008006" key="4">
    <source>
        <dbReference type="Google" id="ProtNLM"/>
    </source>
</evidence>
<dbReference type="AlphaFoldDB" id="A0A6L7F0R3"/>
<organism evidence="2 3">
    <name type="scientific">Nocardioides flavescens</name>
    <dbReference type="NCBI Taxonomy" id="2691959"/>
    <lineage>
        <taxon>Bacteria</taxon>
        <taxon>Bacillati</taxon>
        <taxon>Actinomycetota</taxon>
        <taxon>Actinomycetes</taxon>
        <taxon>Propionibacteriales</taxon>
        <taxon>Nocardioidaceae</taxon>
        <taxon>Nocardioides</taxon>
    </lineage>
</organism>
<reference evidence="2 3" key="1">
    <citation type="submission" date="2019-12" db="EMBL/GenBank/DDBJ databases">
        <authorList>
            <person name="Kun Z."/>
        </authorList>
    </citation>
    <scope>NUCLEOTIDE SEQUENCE [LARGE SCALE GENOMIC DNA]</scope>
    <source>
        <strain evidence="2 3">YIM 123512</strain>
    </source>
</reference>
<accession>A0A6L7F0R3</accession>
<dbReference type="EMBL" id="WUEK01000001">
    <property type="protein sequence ID" value="MXG88454.1"/>
    <property type="molecule type" value="Genomic_DNA"/>
</dbReference>
<feature type="transmembrane region" description="Helical" evidence="1">
    <location>
        <begin position="20"/>
        <end position="39"/>
    </location>
</feature>
<gene>
    <name evidence="2" type="ORF">GRQ65_02700</name>
</gene>
<keyword evidence="1" id="KW-1133">Transmembrane helix</keyword>
<dbReference type="Proteomes" id="UP000473325">
    <property type="component" value="Unassembled WGS sequence"/>
</dbReference>
<keyword evidence="1" id="KW-0472">Membrane</keyword>
<keyword evidence="3" id="KW-1185">Reference proteome</keyword>
<sequence>MRTLREARARLEQGTAIVELVWLGILLLVPVVWVLLTVFDAQRGAYGVSTAARAAGRAYALAPDDATGEQRARAAAELALADQGLAGQPVQVQVSCTPFPSDCHQGTSVITVRVSSRVALPLVPDVLGDQAPALSLDASHTVPIGQYQEVRDAP</sequence>
<keyword evidence="1" id="KW-0812">Transmembrane</keyword>
<comment type="caution">
    <text evidence="2">The sequence shown here is derived from an EMBL/GenBank/DDBJ whole genome shotgun (WGS) entry which is preliminary data.</text>
</comment>
<dbReference type="RefSeq" id="WP_160874844.1">
    <property type="nucleotide sequence ID" value="NZ_WUEK01000001.1"/>
</dbReference>
<evidence type="ECO:0000313" key="2">
    <source>
        <dbReference type="EMBL" id="MXG88454.1"/>
    </source>
</evidence>
<protein>
    <recommendedName>
        <fullName evidence="4">Flp pilus assembly protein TadG</fullName>
    </recommendedName>
</protein>
<name>A0A6L7F0R3_9ACTN</name>
<evidence type="ECO:0000313" key="3">
    <source>
        <dbReference type="Proteomes" id="UP000473325"/>
    </source>
</evidence>
<proteinExistence type="predicted"/>